<dbReference type="RefSeq" id="XP_058326842.1">
    <property type="nucleotide sequence ID" value="XM_058478512.1"/>
</dbReference>
<dbReference type="InterPro" id="IPR002213">
    <property type="entry name" value="UDP_glucos_trans"/>
</dbReference>
<dbReference type="Pfam" id="PF06722">
    <property type="entry name" value="EryCIII-like_C"/>
    <property type="match status" value="1"/>
</dbReference>
<comment type="caution">
    <text evidence="5">The sequence shown here is derived from an EMBL/GenBank/DDBJ whole genome shotgun (WGS) entry which is preliminary data.</text>
</comment>
<name>A0A9W9NHK8_9EURO</name>
<accession>A0A9W9NHK8</accession>
<proteinExistence type="predicted"/>
<evidence type="ECO:0000256" key="2">
    <source>
        <dbReference type="ARBA" id="ARBA00022679"/>
    </source>
</evidence>
<keyword evidence="6" id="KW-1185">Reference proteome</keyword>
<dbReference type="AlphaFoldDB" id="A0A9W9NHK8"/>
<dbReference type="GO" id="GO:0008194">
    <property type="term" value="F:UDP-glycosyltransferase activity"/>
    <property type="evidence" value="ECO:0007669"/>
    <property type="project" value="InterPro"/>
</dbReference>
<evidence type="ECO:0000256" key="3">
    <source>
        <dbReference type="SAM" id="MobiDB-lite"/>
    </source>
</evidence>
<evidence type="ECO:0000256" key="1">
    <source>
        <dbReference type="ARBA" id="ARBA00022676"/>
    </source>
</evidence>
<dbReference type="SUPFAM" id="SSF53756">
    <property type="entry name" value="UDP-Glycosyltransferase/glycogen phosphorylase"/>
    <property type="match status" value="1"/>
</dbReference>
<dbReference type="PANTHER" id="PTHR48043:SF145">
    <property type="entry name" value="FI06409P-RELATED"/>
    <property type="match status" value="1"/>
</dbReference>
<protein>
    <recommendedName>
        <fullName evidence="4">Erythromycin biosynthesis protein CIII-like C-terminal domain-containing protein</fullName>
    </recommendedName>
</protein>
<feature type="compositionally biased region" description="Basic and acidic residues" evidence="3">
    <location>
        <begin position="212"/>
        <end position="221"/>
    </location>
</feature>
<evidence type="ECO:0000259" key="4">
    <source>
        <dbReference type="Pfam" id="PF06722"/>
    </source>
</evidence>
<dbReference type="Gene3D" id="3.40.50.2000">
    <property type="entry name" value="Glycogen Phosphorylase B"/>
    <property type="match status" value="2"/>
</dbReference>
<dbReference type="Proteomes" id="UP001150941">
    <property type="component" value="Unassembled WGS sequence"/>
</dbReference>
<dbReference type="InterPro" id="IPR050271">
    <property type="entry name" value="UDP-glycosyltransferase"/>
</dbReference>
<dbReference type="GeneID" id="83205815"/>
<feature type="region of interest" description="Disordered" evidence="3">
    <location>
        <begin position="204"/>
        <end position="236"/>
    </location>
</feature>
<feature type="domain" description="Erythromycin biosynthesis protein CIII-like C-terminal" evidence="4">
    <location>
        <begin position="346"/>
        <end position="427"/>
    </location>
</feature>
<dbReference type="GO" id="GO:0016758">
    <property type="term" value="F:hexosyltransferase activity"/>
    <property type="evidence" value="ECO:0007669"/>
    <property type="project" value="UniProtKB-ARBA"/>
</dbReference>
<keyword evidence="1" id="KW-0328">Glycosyltransferase</keyword>
<reference evidence="5" key="2">
    <citation type="journal article" date="2023" name="IMA Fungus">
        <title>Comparative genomic study of the Penicillium genus elucidates a diverse pangenome and 15 lateral gene transfer events.</title>
        <authorList>
            <person name="Petersen C."/>
            <person name="Sorensen T."/>
            <person name="Nielsen M.R."/>
            <person name="Sondergaard T.E."/>
            <person name="Sorensen J.L."/>
            <person name="Fitzpatrick D.A."/>
            <person name="Frisvad J.C."/>
            <person name="Nielsen K.L."/>
        </authorList>
    </citation>
    <scope>NUCLEOTIDE SEQUENCE</scope>
    <source>
        <strain evidence="5">IBT 19713</strain>
    </source>
</reference>
<dbReference type="InterPro" id="IPR010610">
    <property type="entry name" value="EryCIII-like_C"/>
</dbReference>
<dbReference type="PANTHER" id="PTHR48043">
    <property type="entry name" value="EG:EG0003.4 PROTEIN-RELATED"/>
    <property type="match status" value="1"/>
</dbReference>
<gene>
    <name evidence="5" type="ORF">N7468_009216</name>
</gene>
<reference evidence="5" key="1">
    <citation type="submission" date="2022-11" db="EMBL/GenBank/DDBJ databases">
        <authorList>
            <person name="Petersen C."/>
        </authorList>
    </citation>
    <scope>NUCLEOTIDE SEQUENCE</scope>
    <source>
        <strain evidence="5">IBT 19713</strain>
    </source>
</reference>
<evidence type="ECO:0000313" key="6">
    <source>
        <dbReference type="Proteomes" id="UP001150941"/>
    </source>
</evidence>
<evidence type="ECO:0000313" key="5">
    <source>
        <dbReference type="EMBL" id="KAJ5220012.1"/>
    </source>
</evidence>
<dbReference type="CDD" id="cd03784">
    <property type="entry name" value="GT1_Gtf-like"/>
    <property type="match status" value="1"/>
</dbReference>
<dbReference type="EMBL" id="JAPQKS010000007">
    <property type="protein sequence ID" value="KAJ5220012.1"/>
    <property type="molecule type" value="Genomic_DNA"/>
</dbReference>
<organism evidence="5 6">
    <name type="scientific">Penicillium chermesinum</name>
    <dbReference type="NCBI Taxonomy" id="63820"/>
    <lineage>
        <taxon>Eukaryota</taxon>
        <taxon>Fungi</taxon>
        <taxon>Dikarya</taxon>
        <taxon>Ascomycota</taxon>
        <taxon>Pezizomycotina</taxon>
        <taxon>Eurotiomycetes</taxon>
        <taxon>Eurotiomycetidae</taxon>
        <taxon>Eurotiales</taxon>
        <taxon>Aspergillaceae</taxon>
        <taxon>Penicillium</taxon>
    </lineage>
</organism>
<keyword evidence="2" id="KW-0808">Transferase</keyword>
<sequence>MANILFLTNSELGQCNVAFAIAEEFLRRGEYGVHIGSYSQLAANVEQLNQRIETRTPATFHEIYGPCMTDLAIRSDVGLLCHPPGVAGAMKGFNKISTAMSSWKHSEYAKAYRSILAMFERVKPAVVIVDPLLHVGLDACKTANIKPAILWPVPVKDVVTLEQGSKIVWHYPAVGSGFPYPLPFKLIPSNLYLIFQIAMTFASGKTPQEDPGSEKDVERRNPFPWGMPSPKRHCNSPHLSPRWISLREPLSKSDPEMEAWLTKPTVLISLGSHMKPTPEIAVQMAKAVKIVLGKHPGKQVLWKLRWEWEESKEFQDILGPAVAEGRVLITPWIKADIMSVLETGRIAAYVHHGGANSYHEACKAGTPQVILPQWLDTYDCATRVEYLGLGAHGSRTSAPGAEATEFAEAMDRVLGDEGIRTKVAAIKDLCQTTEGRIVAHDRIVELAKQNTL</sequence>
<dbReference type="OrthoDB" id="5835829at2759"/>